<dbReference type="InterPro" id="IPR012871">
    <property type="entry name" value="DUF1668_ORYSA"/>
</dbReference>
<name>A0A835KLM9_9POAL</name>
<feature type="region of interest" description="Disordered" evidence="1">
    <location>
        <begin position="478"/>
        <end position="524"/>
    </location>
</feature>
<feature type="compositionally biased region" description="Gly residues" evidence="1">
    <location>
        <begin position="415"/>
        <end position="429"/>
    </location>
</feature>
<proteinExistence type="predicted"/>
<comment type="caution">
    <text evidence="2">The sequence shown here is derived from an EMBL/GenBank/DDBJ whole genome shotgun (WGS) entry which is preliminary data.</text>
</comment>
<dbReference type="PANTHER" id="PTHR33085:SF47">
    <property type="entry name" value="OS02G0513400 PROTEIN"/>
    <property type="match status" value="1"/>
</dbReference>
<feature type="region of interest" description="Disordered" evidence="1">
    <location>
        <begin position="375"/>
        <end position="429"/>
    </location>
</feature>
<feature type="compositionally biased region" description="Polar residues" evidence="1">
    <location>
        <begin position="506"/>
        <end position="524"/>
    </location>
</feature>
<evidence type="ECO:0000313" key="2">
    <source>
        <dbReference type="EMBL" id="KAF8749337.1"/>
    </source>
</evidence>
<feature type="compositionally biased region" description="Basic and acidic residues" evidence="1">
    <location>
        <begin position="382"/>
        <end position="394"/>
    </location>
</feature>
<keyword evidence="3" id="KW-1185">Reference proteome</keyword>
<dbReference type="Proteomes" id="UP000636709">
    <property type="component" value="Unassembled WGS sequence"/>
</dbReference>
<sequence length="524" mass="56201">MSRHLLRGKVGEGGGKLSVIRLRQPPGNPRSETDSLFVSMEAASSSKRRRRDDEQVGGRPWRKQHLYLALDDWKGGYSIHKLDADDQLGVGGQQQQQERLPEPACPVVPWPSRCRHGQPTFVYDTETGALSGGPDQLHGLGGAVAIGERLYALTSAGGGSSFRALSWAPSTRPELGAWDPAMEWSWASLPSPQHLNGRDIAAYIRTGTPSWCPPRAATPTASTSARAMPFRGQAFFDAELDALVGLHRSNGGHVCCCPVPSRSSARRPPECKVLDEKLFRREEGVPSHRHLATTLTYIGDTRFCLVESLMPREDVVDAVLHVTFFGLKYDAQGELRTKIRRLTRSYATAREVAHDCTQKGSGSVWRATVGILASSLPPPRIRTPDEAAGRDRRGQRTRSAGAAEEASPSTPLAEKGGGGGGGGGRPGGGRGGWRCLDAIGTDGGGCGAIHVRGTERDGGVVVKNRGQKENNRTSLVVGTEGGGAIHAMGTERGGGGELRPKEERQGSSYPQEPQQRNRTGSLPR</sequence>
<evidence type="ECO:0000313" key="3">
    <source>
        <dbReference type="Proteomes" id="UP000636709"/>
    </source>
</evidence>
<reference evidence="2" key="1">
    <citation type="submission" date="2020-07" db="EMBL/GenBank/DDBJ databases">
        <title>Genome sequence and genetic diversity analysis of an under-domesticated orphan crop, white fonio (Digitaria exilis).</title>
        <authorList>
            <person name="Bennetzen J.L."/>
            <person name="Chen S."/>
            <person name="Ma X."/>
            <person name="Wang X."/>
            <person name="Yssel A.E.J."/>
            <person name="Chaluvadi S.R."/>
            <person name="Johnson M."/>
            <person name="Gangashetty P."/>
            <person name="Hamidou F."/>
            <person name="Sanogo M.D."/>
            <person name="Zwaenepoel A."/>
            <person name="Wallace J."/>
            <person name="Van De Peer Y."/>
            <person name="Van Deynze A."/>
        </authorList>
    </citation>
    <scope>NUCLEOTIDE SEQUENCE</scope>
    <source>
        <tissue evidence="2">Leaves</tissue>
    </source>
</reference>
<evidence type="ECO:0000256" key="1">
    <source>
        <dbReference type="SAM" id="MobiDB-lite"/>
    </source>
</evidence>
<gene>
    <name evidence="2" type="ORF">HU200_012666</name>
</gene>
<protein>
    <submittedName>
        <fullName evidence="2">Uncharacterized protein</fullName>
    </submittedName>
</protein>
<dbReference type="AlphaFoldDB" id="A0A835KLM9"/>
<dbReference type="PANTHER" id="PTHR33085">
    <property type="entry name" value="OS12G0113100 PROTEIN-RELATED"/>
    <property type="match status" value="1"/>
</dbReference>
<dbReference type="Pfam" id="PF07893">
    <property type="entry name" value="DUF1668"/>
    <property type="match status" value="2"/>
</dbReference>
<organism evidence="2 3">
    <name type="scientific">Digitaria exilis</name>
    <dbReference type="NCBI Taxonomy" id="1010633"/>
    <lineage>
        <taxon>Eukaryota</taxon>
        <taxon>Viridiplantae</taxon>
        <taxon>Streptophyta</taxon>
        <taxon>Embryophyta</taxon>
        <taxon>Tracheophyta</taxon>
        <taxon>Spermatophyta</taxon>
        <taxon>Magnoliopsida</taxon>
        <taxon>Liliopsida</taxon>
        <taxon>Poales</taxon>
        <taxon>Poaceae</taxon>
        <taxon>PACMAD clade</taxon>
        <taxon>Panicoideae</taxon>
        <taxon>Panicodae</taxon>
        <taxon>Paniceae</taxon>
        <taxon>Anthephorinae</taxon>
        <taxon>Digitaria</taxon>
    </lineage>
</organism>
<accession>A0A835KLM9</accession>
<dbReference type="EMBL" id="JACEFO010001042">
    <property type="protein sequence ID" value="KAF8749337.1"/>
    <property type="molecule type" value="Genomic_DNA"/>
</dbReference>